<dbReference type="Proteomes" id="UP000011571">
    <property type="component" value="Unassembled WGS sequence"/>
</dbReference>
<proteinExistence type="predicted"/>
<protein>
    <submittedName>
        <fullName evidence="1">Uncharacterized protein</fullName>
    </submittedName>
</protein>
<accession>M0HAL8</accession>
<sequence>MTEDEKDFTELSDEEISELSDDFVEGMREAVGIAFGSDVFGDIDENEKEDLGSQIENLLLKYREAMSKDSEEERAIAMYELYDEFLTQNFMAPEDEGEFDSGVEVLVGQIRDVLEGNRKGLEEIGYAKYYDLMDEFAREIVEEGKLSEVKSFLDSQADGSQEMILQRLMNPVFTDYHEYIEDHPEITDDSEARKYAEMYYELAELTKKYLPHFIAVLQIVHGRENTYDKLNQMSLNNLLQKLESKKYERFNDLANGIDRKLRNSIAHRDFKINPIKKEIEFYDREELVAELNYSEFQNKVFHILAVFNAVWVFQLMLRYYRIQHLPRAFEELREEIEE</sequence>
<comment type="caution">
    <text evidence="1">The sequence shown here is derived from an EMBL/GenBank/DDBJ whole genome shotgun (WGS) entry which is preliminary data.</text>
</comment>
<evidence type="ECO:0000313" key="1">
    <source>
        <dbReference type="EMBL" id="ELZ80169.1"/>
    </source>
</evidence>
<evidence type="ECO:0000313" key="2">
    <source>
        <dbReference type="Proteomes" id="UP000011571"/>
    </source>
</evidence>
<dbReference type="EMBL" id="AOLJ01000017">
    <property type="protein sequence ID" value="ELZ80169.1"/>
    <property type="molecule type" value="Genomic_DNA"/>
</dbReference>
<organism evidence="1 2">
    <name type="scientific">Haloferax gibbonsii (strain ATCC 33959 / DSM 4427 / JCM 8863 / NBRC 102184 / NCIMB 2188 / Ma 2.38)</name>
    <dbReference type="NCBI Taxonomy" id="1227459"/>
    <lineage>
        <taxon>Archaea</taxon>
        <taxon>Methanobacteriati</taxon>
        <taxon>Methanobacteriota</taxon>
        <taxon>Stenosarchaea group</taxon>
        <taxon>Halobacteria</taxon>
        <taxon>Halobacteriales</taxon>
        <taxon>Haloferacaceae</taxon>
        <taxon>Haloferax</taxon>
    </lineage>
</organism>
<dbReference type="AlphaFoldDB" id="M0HAL8"/>
<name>M0HAL8_HALGM</name>
<gene>
    <name evidence="1" type="ORF">C454_11176</name>
</gene>
<reference evidence="1 2" key="1">
    <citation type="journal article" date="2014" name="PLoS Genet.">
        <title>Phylogenetically driven sequencing of extremely halophilic archaea reveals strategies for static and dynamic osmo-response.</title>
        <authorList>
            <person name="Becker E.A."/>
            <person name="Seitzer P.M."/>
            <person name="Tritt A."/>
            <person name="Larsen D."/>
            <person name="Krusor M."/>
            <person name="Yao A.I."/>
            <person name="Wu D."/>
            <person name="Madern D."/>
            <person name="Eisen J.A."/>
            <person name="Darling A.E."/>
            <person name="Facciotti M.T."/>
        </authorList>
    </citation>
    <scope>NUCLEOTIDE SEQUENCE [LARGE SCALE GENOMIC DNA]</scope>
    <source>
        <strain evidence="2">ATCC 33959 / DSM 4427 / JCM 8863 / NBRC 102184 / NCIMB 2188 / Ma 2.38</strain>
    </source>
</reference>
<dbReference type="RefSeq" id="WP_004975558.1">
    <property type="nucleotide sequence ID" value="NZ_AOLJ01000017.1"/>
</dbReference>
<keyword evidence="2" id="KW-1185">Reference proteome</keyword>